<accession>A0A3A3GGZ9</accession>
<dbReference type="Proteomes" id="UP000266177">
    <property type="component" value="Unassembled WGS sequence"/>
</dbReference>
<protein>
    <submittedName>
        <fullName evidence="2">Uncharacterized protein</fullName>
    </submittedName>
</protein>
<gene>
    <name evidence="2" type="ORF">DQX05_21730</name>
</gene>
<feature type="transmembrane region" description="Helical" evidence="1">
    <location>
        <begin position="7"/>
        <end position="28"/>
    </location>
</feature>
<evidence type="ECO:0000313" key="3">
    <source>
        <dbReference type="Proteomes" id="UP000266177"/>
    </source>
</evidence>
<dbReference type="RefSeq" id="WP_119795562.1">
    <property type="nucleotide sequence ID" value="NZ_QYZD01000025.1"/>
</dbReference>
<dbReference type="InterPro" id="IPR043993">
    <property type="entry name" value="T4SS_pilin"/>
</dbReference>
<dbReference type="AlphaFoldDB" id="A0A3A3GGZ9"/>
<evidence type="ECO:0000313" key="2">
    <source>
        <dbReference type="EMBL" id="RJG21326.1"/>
    </source>
</evidence>
<comment type="caution">
    <text evidence="2">The sequence shown here is derived from an EMBL/GenBank/DDBJ whole genome shotgun (WGS) entry which is preliminary data.</text>
</comment>
<dbReference type="EMBL" id="QYZD01000025">
    <property type="protein sequence ID" value="RJG21326.1"/>
    <property type="molecule type" value="Genomic_DNA"/>
</dbReference>
<feature type="transmembrane region" description="Helical" evidence="1">
    <location>
        <begin position="62"/>
        <end position="85"/>
    </location>
</feature>
<dbReference type="Pfam" id="PF18895">
    <property type="entry name" value="T4SS_pilin"/>
    <property type="match status" value="1"/>
</dbReference>
<keyword evidence="1" id="KW-0812">Transmembrane</keyword>
<organism evidence="2 3">
    <name type="scientific">Paenibacillus thiaminolyticus</name>
    <name type="common">Bacillus thiaminolyticus</name>
    <dbReference type="NCBI Taxonomy" id="49283"/>
    <lineage>
        <taxon>Bacteria</taxon>
        <taxon>Bacillati</taxon>
        <taxon>Bacillota</taxon>
        <taxon>Bacilli</taxon>
        <taxon>Bacillales</taxon>
        <taxon>Paenibacillaceae</taxon>
        <taxon>Paenibacillus</taxon>
    </lineage>
</organism>
<feature type="transmembrane region" description="Helical" evidence="1">
    <location>
        <begin position="97"/>
        <end position="115"/>
    </location>
</feature>
<reference evidence="2 3" key="1">
    <citation type="submission" date="2018-09" db="EMBL/GenBank/DDBJ databases">
        <title>Paenibacillus SK2017-BO5.</title>
        <authorList>
            <person name="Piskunova J.V."/>
            <person name="Dubiley S.A."/>
            <person name="Severinov K.V."/>
        </authorList>
    </citation>
    <scope>NUCLEOTIDE SEQUENCE [LARGE SCALE GENOMIC DNA]</scope>
    <source>
        <strain evidence="2 3">BO5</strain>
    </source>
</reference>
<evidence type="ECO:0000256" key="1">
    <source>
        <dbReference type="SAM" id="Phobius"/>
    </source>
</evidence>
<keyword evidence="1" id="KW-1133">Transmembrane helix</keyword>
<keyword evidence="1" id="KW-0472">Membrane</keyword>
<proteinExistence type="predicted"/>
<sequence>MQLAKKNANIIMFLATMMIAFVCIFSGWGVEHAYASTDIISQTKIGTGSSDLSDVTGILKDWITIIRVFGILVLVVCIIVGAIIFGSSLGNSQKRAIGTAAMIGAIVAIIVVAKAPNLADYIVSTSLK</sequence>
<name>A0A3A3GGZ9_PANTH</name>